<proteinExistence type="predicted"/>
<dbReference type="HOGENOM" id="CLU_661947_0_0_9"/>
<feature type="transmembrane region" description="Helical" evidence="1">
    <location>
        <begin position="141"/>
        <end position="161"/>
    </location>
</feature>
<feature type="transmembrane region" description="Helical" evidence="1">
    <location>
        <begin position="80"/>
        <end position="100"/>
    </location>
</feature>
<evidence type="ECO:0000256" key="1">
    <source>
        <dbReference type="SAM" id="Phobius"/>
    </source>
</evidence>
<evidence type="ECO:0008006" key="4">
    <source>
        <dbReference type="Google" id="ProtNLM"/>
    </source>
</evidence>
<feature type="transmembrane region" description="Helical" evidence="1">
    <location>
        <begin position="217"/>
        <end position="235"/>
    </location>
</feature>
<name>A0NKE9_OENOE</name>
<dbReference type="EMBL" id="AAUV01000058">
    <property type="protein sequence ID" value="EAV39002.1"/>
    <property type="molecule type" value="Genomic_DNA"/>
</dbReference>
<evidence type="ECO:0000313" key="2">
    <source>
        <dbReference type="EMBL" id="EAV39002.1"/>
    </source>
</evidence>
<organism evidence="2 3">
    <name type="scientific">Oenococcus oeni ATCC BAA-1163</name>
    <dbReference type="NCBI Taxonomy" id="379360"/>
    <lineage>
        <taxon>Bacteria</taxon>
        <taxon>Bacillati</taxon>
        <taxon>Bacillota</taxon>
        <taxon>Bacilli</taxon>
        <taxon>Lactobacillales</taxon>
        <taxon>Lactobacillaceae</taxon>
        <taxon>Oenococcus</taxon>
    </lineage>
</organism>
<comment type="caution">
    <text evidence="2">The sequence shown here is derived from an EMBL/GenBank/DDBJ whole genome shotgun (WGS) entry which is preliminary data.</text>
</comment>
<keyword evidence="1" id="KW-0472">Membrane</keyword>
<gene>
    <name evidence="2" type="ORF">OENOO_63033</name>
</gene>
<feature type="transmembrane region" description="Helical" evidence="1">
    <location>
        <begin position="112"/>
        <end position="135"/>
    </location>
</feature>
<keyword evidence="1" id="KW-1133">Transmembrane helix</keyword>
<dbReference type="AlphaFoldDB" id="A0NKE9"/>
<feature type="transmembrane region" description="Helical" evidence="1">
    <location>
        <begin position="323"/>
        <end position="348"/>
    </location>
</feature>
<sequence>MYYSNKIIKLLIVFYFILVGFLSSNMSYIIGLVLLSFLLLHFKFAFPRKILFIPYWPILFYLILIGLLNQPSGPSGFIYFLKNLINFTNPIIFLSIGALFTRLINKVNMIKLILDVALVVSLFHIIYLFLNISAFDSFNELRSTTGLQIDIVPLALIFVLFRKKFGLTIKFKRLIFDEIVFFSILLMTFSRTMIIIFVLYAFVAIASVGSKKRFFKLMKFFLFILTIFALFYLMVPDDIKTTFFGKILNSFKEVNSNNAWSNSTDVTTDWRGFENYTASSQFNSFPLLNKLFGGGLTDSVFVGGYSVLVGVSNGYLPFLHNGYYTLLLKGGVLVLLYYIVFIIGNSLVFMFSKKYNQDSFASIPLSILLGFFVTTYFTMGPFIKGASVWLLILLGYFSYLLKNSKKTIANKELEQ</sequence>
<accession>A0NKE9</accession>
<protein>
    <recommendedName>
        <fullName evidence="4">Polysaccharide polymerase</fullName>
    </recommendedName>
</protein>
<feature type="transmembrane region" description="Helical" evidence="1">
    <location>
        <begin position="181"/>
        <end position="205"/>
    </location>
</feature>
<feature type="transmembrane region" description="Helical" evidence="1">
    <location>
        <begin position="360"/>
        <end position="377"/>
    </location>
</feature>
<reference evidence="2 3" key="1">
    <citation type="submission" date="2006-11" db="EMBL/GenBank/DDBJ databases">
        <authorList>
            <consortium name="Laboratoire de Microbiologie (Universite Bourgogne)"/>
            <consortium name="GENOME Express"/>
            <consortium name="UMR Oenologie Ampelologie (Universite Bordeaux 2)"/>
            <person name="Guzzo J."/>
        </authorList>
    </citation>
    <scope>NUCLEOTIDE SEQUENCE [LARGE SCALE GENOMIC DNA]</scope>
    <source>
        <strain evidence="2 3">ATCC BAA-1163</strain>
    </source>
</reference>
<dbReference type="Proteomes" id="UP000003346">
    <property type="component" value="Unassembled WGS sequence"/>
</dbReference>
<feature type="transmembrane region" description="Helical" evidence="1">
    <location>
        <begin position="291"/>
        <end position="311"/>
    </location>
</feature>
<feature type="transmembrane region" description="Helical" evidence="1">
    <location>
        <begin position="12"/>
        <end position="38"/>
    </location>
</feature>
<feature type="transmembrane region" description="Helical" evidence="1">
    <location>
        <begin position="383"/>
        <end position="401"/>
    </location>
</feature>
<keyword evidence="1" id="KW-0812">Transmembrane</keyword>
<feature type="transmembrane region" description="Helical" evidence="1">
    <location>
        <begin position="50"/>
        <end position="68"/>
    </location>
</feature>
<evidence type="ECO:0000313" key="3">
    <source>
        <dbReference type="Proteomes" id="UP000003346"/>
    </source>
</evidence>